<dbReference type="InterPro" id="IPR007419">
    <property type="entry name" value="BFD-like_2Fe2S-bd_dom"/>
</dbReference>
<dbReference type="Pfam" id="PF04324">
    <property type="entry name" value="Fer2_BFD"/>
    <property type="match status" value="2"/>
</dbReference>
<dbReference type="Gene3D" id="1.10.10.1100">
    <property type="entry name" value="BFD-like [2Fe-2S]-binding domain"/>
    <property type="match status" value="2"/>
</dbReference>
<feature type="domain" description="BFD-like [2Fe-2S]-binding" evidence="1">
    <location>
        <begin position="7"/>
        <end position="52"/>
    </location>
</feature>
<dbReference type="EMBL" id="JAAEEH010000008">
    <property type="protein sequence ID" value="NDL66981.1"/>
    <property type="molecule type" value="Genomic_DNA"/>
</dbReference>
<protein>
    <submittedName>
        <fullName evidence="2">(2Fe-2S)-binding protein</fullName>
    </submittedName>
</protein>
<name>A0A7X5HUL0_9FIRM</name>
<reference evidence="2 3" key="1">
    <citation type="submission" date="2020-01" db="EMBL/GenBank/DDBJ databases">
        <title>Anaeroalcalibacter tamaniensis gen. nov., sp. nov., moderately halophilic strictly anaerobic fermenter bacterium from mud volcano of Taman peninsula.</title>
        <authorList>
            <person name="Frolova A."/>
            <person name="Merkel A.Y."/>
            <person name="Slobodkin A.I."/>
        </authorList>
    </citation>
    <scope>NUCLEOTIDE SEQUENCE [LARGE SCALE GENOMIC DNA]</scope>
    <source>
        <strain evidence="2 3">F-3ap</strain>
    </source>
</reference>
<dbReference type="Proteomes" id="UP000461585">
    <property type="component" value="Unassembled WGS sequence"/>
</dbReference>
<organism evidence="2 3">
    <name type="scientific">Anaerotalea alkaliphila</name>
    <dbReference type="NCBI Taxonomy" id="2662126"/>
    <lineage>
        <taxon>Bacteria</taxon>
        <taxon>Bacillati</taxon>
        <taxon>Bacillota</taxon>
        <taxon>Clostridia</taxon>
        <taxon>Eubacteriales</taxon>
        <taxon>Anaerotalea</taxon>
    </lineage>
</organism>
<dbReference type="AlphaFoldDB" id="A0A7X5HUL0"/>
<sequence>MANKGTICTTNNVEYIDLRRAQIKGARSLEELKAATGACGECEGCRENLEHIRDVLCGCKEVTMEAAAQAVRNGADTVEKVVEATGAGSDCARCKALIANVVEMGR</sequence>
<evidence type="ECO:0000313" key="3">
    <source>
        <dbReference type="Proteomes" id="UP000461585"/>
    </source>
</evidence>
<feature type="domain" description="BFD-like [2Fe-2S]-binding" evidence="1">
    <location>
        <begin position="56"/>
        <end position="103"/>
    </location>
</feature>
<dbReference type="RefSeq" id="WP_162369707.1">
    <property type="nucleotide sequence ID" value="NZ_JAAEEH010000008.1"/>
</dbReference>
<dbReference type="InterPro" id="IPR041854">
    <property type="entry name" value="BFD-like_2Fe2S-bd_dom_sf"/>
</dbReference>
<accession>A0A7X5HUL0</accession>
<gene>
    <name evidence="2" type="ORF">GXN74_04360</name>
</gene>
<comment type="caution">
    <text evidence="2">The sequence shown here is derived from an EMBL/GenBank/DDBJ whole genome shotgun (WGS) entry which is preliminary data.</text>
</comment>
<keyword evidence="3" id="KW-1185">Reference proteome</keyword>
<evidence type="ECO:0000259" key="1">
    <source>
        <dbReference type="Pfam" id="PF04324"/>
    </source>
</evidence>
<evidence type="ECO:0000313" key="2">
    <source>
        <dbReference type="EMBL" id="NDL66981.1"/>
    </source>
</evidence>
<proteinExistence type="predicted"/>